<dbReference type="InterPro" id="IPR018490">
    <property type="entry name" value="cNMP-bd_dom_sf"/>
</dbReference>
<reference evidence="2" key="2">
    <citation type="submission" date="2023-01" db="EMBL/GenBank/DDBJ databases">
        <title>Draft genome sequence of Maritalea porphyrae strain NBRC 107169.</title>
        <authorList>
            <person name="Sun Q."/>
            <person name="Mori K."/>
        </authorList>
    </citation>
    <scope>NUCLEOTIDE SEQUENCE</scope>
    <source>
        <strain evidence="2">NBRC 107169</strain>
    </source>
</reference>
<keyword evidence="3" id="KW-1185">Reference proteome</keyword>
<dbReference type="InterPro" id="IPR050397">
    <property type="entry name" value="Env_Response_Regulators"/>
</dbReference>
<dbReference type="EMBL" id="BSNI01000002">
    <property type="protein sequence ID" value="GLQ16836.1"/>
    <property type="molecule type" value="Genomic_DNA"/>
</dbReference>
<evidence type="ECO:0000259" key="1">
    <source>
        <dbReference type="PROSITE" id="PS50042"/>
    </source>
</evidence>
<sequence>MSLDEITAILKLADPFQTLNEEQLKLIGFVSDSRKLAADEVLFSEGAIADGAYILVTGALQSTHEGAKSEGPILREKGTTFGELALIVDKPRPASVTALSNTELVFVPRKHFKRLMENYPELASKVAARIKMSISRYVHALGSADVH</sequence>
<dbReference type="InterPro" id="IPR000595">
    <property type="entry name" value="cNMP-bd_dom"/>
</dbReference>
<dbReference type="Gene3D" id="2.60.120.10">
    <property type="entry name" value="Jelly Rolls"/>
    <property type="match status" value="1"/>
</dbReference>
<comment type="caution">
    <text evidence="2">The sequence shown here is derived from an EMBL/GenBank/DDBJ whole genome shotgun (WGS) entry which is preliminary data.</text>
</comment>
<dbReference type="CDD" id="cd00038">
    <property type="entry name" value="CAP_ED"/>
    <property type="match status" value="1"/>
</dbReference>
<evidence type="ECO:0000313" key="2">
    <source>
        <dbReference type="EMBL" id="GLQ16836.1"/>
    </source>
</evidence>
<dbReference type="RefSeq" id="WP_284362607.1">
    <property type="nucleotide sequence ID" value="NZ_BSNI01000002.1"/>
</dbReference>
<feature type="domain" description="Cyclic nucleotide-binding" evidence="1">
    <location>
        <begin position="15"/>
        <end position="116"/>
    </location>
</feature>
<proteinExistence type="predicted"/>
<dbReference type="Proteomes" id="UP001161405">
    <property type="component" value="Unassembled WGS sequence"/>
</dbReference>
<dbReference type="InterPro" id="IPR014710">
    <property type="entry name" value="RmlC-like_jellyroll"/>
</dbReference>
<reference evidence="2" key="1">
    <citation type="journal article" date="2014" name="Int. J. Syst. Evol. Microbiol.">
        <title>Complete genome of a new Firmicutes species belonging to the dominant human colonic microbiota ('Ruminococcus bicirculans') reveals two chromosomes and a selective capacity to utilize plant glucans.</title>
        <authorList>
            <consortium name="NISC Comparative Sequencing Program"/>
            <person name="Wegmann U."/>
            <person name="Louis P."/>
            <person name="Goesmann A."/>
            <person name="Henrissat B."/>
            <person name="Duncan S.H."/>
            <person name="Flint H.J."/>
        </authorList>
    </citation>
    <scope>NUCLEOTIDE SEQUENCE</scope>
    <source>
        <strain evidence="2">NBRC 107169</strain>
    </source>
</reference>
<dbReference type="Pfam" id="PF00027">
    <property type="entry name" value="cNMP_binding"/>
    <property type="match status" value="1"/>
</dbReference>
<dbReference type="PANTHER" id="PTHR24567:SF68">
    <property type="entry name" value="DNA-BINDING TRANSCRIPTIONAL DUAL REGULATOR CRP"/>
    <property type="match status" value="1"/>
</dbReference>
<organism evidence="2 3">
    <name type="scientific">Maritalea porphyrae</name>
    <dbReference type="NCBI Taxonomy" id="880732"/>
    <lineage>
        <taxon>Bacteria</taxon>
        <taxon>Pseudomonadati</taxon>
        <taxon>Pseudomonadota</taxon>
        <taxon>Alphaproteobacteria</taxon>
        <taxon>Hyphomicrobiales</taxon>
        <taxon>Devosiaceae</taxon>
        <taxon>Maritalea</taxon>
    </lineage>
</organism>
<gene>
    <name evidence="2" type="ORF">GCM10007879_10850</name>
</gene>
<dbReference type="SMART" id="SM00100">
    <property type="entry name" value="cNMP"/>
    <property type="match status" value="1"/>
</dbReference>
<accession>A0ABQ5UR42</accession>
<evidence type="ECO:0000313" key="3">
    <source>
        <dbReference type="Proteomes" id="UP001161405"/>
    </source>
</evidence>
<name>A0ABQ5UR42_9HYPH</name>
<dbReference type="PANTHER" id="PTHR24567">
    <property type="entry name" value="CRP FAMILY TRANSCRIPTIONAL REGULATORY PROTEIN"/>
    <property type="match status" value="1"/>
</dbReference>
<protein>
    <recommendedName>
        <fullName evidence="1">Cyclic nucleotide-binding domain-containing protein</fullName>
    </recommendedName>
</protein>
<dbReference type="SUPFAM" id="SSF51206">
    <property type="entry name" value="cAMP-binding domain-like"/>
    <property type="match status" value="1"/>
</dbReference>
<dbReference type="PROSITE" id="PS50042">
    <property type="entry name" value="CNMP_BINDING_3"/>
    <property type="match status" value="1"/>
</dbReference>